<dbReference type="RefSeq" id="WP_075728673.1">
    <property type="nucleotide sequence ID" value="NZ_LTDM01000066.1"/>
</dbReference>
<feature type="transmembrane region" description="Helical" evidence="1">
    <location>
        <begin position="58"/>
        <end position="84"/>
    </location>
</feature>
<accession>A0A1U7M2G6</accession>
<dbReference type="EMBL" id="LTDM01000066">
    <property type="protein sequence ID" value="OLS01513.1"/>
    <property type="molecule type" value="Genomic_DNA"/>
</dbReference>
<sequence length="459" mass="48145">MGDVAISGNQMIIGMIVGIVLLVYLILKTKFHTFLALIIAAIVVGLVGGMPVEDVIAAITSGFGSTLGSIGIIIGFGVMMGEIFEKSGAAKRMAYTFLRLFGKDKEESALAVTGFLVSIPIFCDSGFIILAPLARALSQQTKKSIVTLGIALASGLVITHTMVPPTPGPVGAAGIYGANVGSVILWGIVIAIPMLLAVMPYAKKLGKEIYQIPEEDGDGWIRPDSVQIPKDFESSFNEADLPGTFTSFAPIMVPIILILLNTVGAVLKFGGIFGKVVTFLGTPLVAVAIGLIIAILTLTKGISREETLKTMEKGISSAGIVILVTGGGGALGSVLRTSGVGEYIAGYIAGSKIPLLFLPFLISTLIRFIQGSGTVAMLTSASMTAPIMSSLSVDPVFATLSACIGSLFFSYFSDSFFWVVNRTIGITNPKEQMRIWSIPTTIAWAVGFVSLLIINAFFG</sequence>
<evidence type="ECO:0000256" key="1">
    <source>
        <dbReference type="SAM" id="Phobius"/>
    </source>
</evidence>
<dbReference type="GO" id="GO:0005886">
    <property type="term" value="C:plasma membrane"/>
    <property type="evidence" value="ECO:0007669"/>
    <property type="project" value="TreeGrafter"/>
</dbReference>
<feature type="transmembrane region" description="Helical" evidence="1">
    <location>
        <begin position="34"/>
        <end position="52"/>
    </location>
</feature>
<keyword evidence="1" id="KW-1133">Transmembrane helix</keyword>
<proteinExistence type="predicted"/>
<organism evidence="2 3">
    <name type="scientific">Tissierella creatinophila DSM 6911</name>
    <dbReference type="NCBI Taxonomy" id="1123403"/>
    <lineage>
        <taxon>Bacteria</taxon>
        <taxon>Bacillati</taxon>
        <taxon>Bacillota</taxon>
        <taxon>Tissierellia</taxon>
        <taxon>Tissierellales</taxon>
        <taxon>Tissierellaceae</taxon>
        <taxon>Tissierella</taxon>
    </lineage>
</organism>
<dbReference type="AlphaFoldDB" id="A0A1U7M2G6"/>
<dbReference type="PANTHER" id="PTHR30354:SF11">
    <property type="entry name" value="PERMEASE"/>
    <property type="match status" value="1"/>
</dbReference>
<keyword evidence="1" id="KW-0472">Membrane</keyword>
<dbReference type="PANTHER" id="PTHR30354">
    <property type="entry name" value="GNT FAMILY GLUCONATE TRANSPORTER"/>
    <property type="match status" value="1"/>
</dbReference>
<feature type="transmembrane region" description="Helical" evidence="1">
    <location>
        <begin position="355"/>
        <end position="379"/>
    </location>
</feature>
<feature type="transmembrane region" description="Helical" evidence="1">
    <location>
        <begin position="314"/>
        <end position="335"/>
    </location>
</feature>
<feature type="transmembrane region" description="Helical" evidence="1">
    <location>
        <begin position="183"/>
        <end position="202"/>
    </location>
</feature>
<dbReference type="InterPro" id="IPR003474">
    <property type="entry name" value="Glcn_transporter"/>
</dbReference>
<gene>
    <name evidence="2" type="primary">gntT</name>
    <name evidence="2" type="ORF">TICRE_25520</name>
</gene>
<dbReference type="OrthoDB" id="9787129at2"/>
<comment type="caution">
    <text evidence="2">The sequence shown here is derived from an EMBL/GenBank/DDBJ whole genome shotgun (WGS) entry which is preliminary data.</text>
</comment>
<protein>
    <submittedName>
        <fullName evidence="2">High-affinity gluconate transporter</fullName>
    </submittedName>
</protein>
<keyword evidence="3" id="KW-1185">Reference proteome</keyword>
<feature type="transmembrane region" description="Helical" evidence="1">
    <location>
        <begin position="145"/>
        <end position="163"/>
    </location>
</feature>
<name>A0A1U7M2G6_TISCR</name>
<reference evidence="2 3" key="1">
    <citation type="submission" date="2016-02" db="EMBL/GenBank/DDBJ databases">
        <title>Genome sequence of Tissierella creatinophila DSM 6911.</title>
        <authorList>
            <person name="Poehlein A."/>
            <person name="Daniel R."/>
        </authorList>
    </citation>
    <scope>NUCLEOTIDE SEQUENCE [LARGE SCALE GENOMIC DNA]</scope>
    <source>
        <strain evidence="2 3">DSM 6911</strain>
    </source>
</reference>
<dbReference type="Pfam" id="PF02447">
    <property type="entry name" value="GntP_permease"/>
    <property type="match status" value="1"/>
</dbReference>
<feature type="transmembrane region" description="Helical" evidence="1">
    <location>
        <begin position="279"/>
        <end position="302"/>
    </location>
</feature>
<feature type="transmembrane region" description="Helical" evidence="1">
    <location>
        <begin position="433"/>
        <end position="458"/>
    </location>
</feature>
<dbReference type="GO" id="GO:0015128">
    <property type="term" value="F:gluconate transmembrane transporter activity"/>
    <property type="evidence" value="ECO:0007669"/>
    <property type="project" value="InterPro"/>
</dbReference>
<evidence type="ECO:0000313" key="2">
    <source>
        <dbReference type="EMBL" id="OLS01513.1"/>
    </source>
</evidence>
<feature type="transmembrane region" description="Helical" evidence="1">
    <location>
        <begin position="251"/>
        <end position="273"/>
    </location>
</feature>
<dbReference type="Proteomes" id="UP000186112">
    <property type="component" value="Unassembled WGS sequence"/>
</dbReference>
<dbReference type="PIRSF" id="PIRSF002746">
    <property type="entry name" value="Gluconate_transporter"/>
    <property type="match status" value="1"/>
</dbReference>
<feature type="transmembrane region" description="Helical" evidence="1">
    <location>
        <begin position="6"/>
        <end position="27"/>
    </location>
</feature>
<dbReference type="NCBIfam" id="TIGR00791">
    <property type="entry name" value="gntP"/>
    <property type="match status" value="1"/>
</dbReference>
<evidence type="ECO:0000313" key="3">
    <source>
        <dbReference type="Proteomes" id="UP000186112"/>
    </source>
</evidence>
<keyword evidence="1" id="KW-0812">Transmembrane</keyword>
<feature type="transmembrane region" description="Helical" evidence="1">
    <location>
        <begin position="391"/>
        <end position="413"/>
    </location>
</feature>